<reference evidence="9 10" key="1">
    <citation type="submission" date="2017-04" db="EMBL/GenBank/DDBJ databases">
        <authorList>
            <person name="Afonso C.L."/>
            <person name="Miller P.J."/>
            <person name="Scott M.A."/>
            <person name="Spackman E."/>
            <person name="Goraichik I."/>
            <person name="Dimitrov K.M."/>
            <person name="Suarez D.L."/>
            <person name="Swayne D.E."/>
        </authorList>
    </citation>
    <scope>NUCLEOTIDE SEQUENCE [LARGE SCALE GENOMIC DNA]</scope>
    <source>
        <strain evidence="9 10">DSM 13146</strain>
    </source>
</reference>
<keyword evidence="4" id="KW-0812">Transmembrane</keyword>
<dbReference type="OrthoDB" id="9802649at2"/>
<keyword evidence="10" id="KW-1185">Reference proteome</keyword>
<dbReference type="Proteomes" id="UP000192783">
    <property type="component" value="Unassembled WGS sequence"/>
</dbReference>
<dbReference type="InterPro" id="IPR029044">
    <property type="entry name" value="Nucleotide-diphossugar_trans"/>
</dbReference>
<proteinExistence type="predicted"/>
<evidence type="ECO:0000256" key="3">
    <source>
        <dbReference type="ARBA" id="ARBA00022679"/>
    </source>
</evidence>
<dbReference type="PANTHER" id="PTHR48090">
    <property type="entry name" value="UNDECAPRENYL-PHOSPHATE 4-DEOXY-4-FORMAMIDO-L-ARABINOSE TRANSFERASE-RELATED"/>
    <property type="match status" value="1"/>
</dbReference>
<dbReference type="AlphaFoldDB" id="A0A1W1XNA9"/>
<dbReference type="Gene3D" id="3.90.550.10">
    <property type="entry name" value="Spore Coat Polysaccharide Biosynthesis Protein SpsA, Chain A"/>
    <property type="match status" value="1"/>
</dbReference>
<organism evidence="9 10">
    <name type="scientific">Desulfacinum hydrothermale DSM 13146</name>
    <dbReference type="NCBI Taxonomy" id="1121390"/>
    <lineage>
        <taxon>Bacteria</taxon>
        <taxon>Pseudomonadati</taxon>
        <taxon>Thermodesulfobacteriota</taxon>
        <taxon>Syntrophobacteria</taxon>
        <taxon>Syntrophobacterales</taxon>
        <taxon>Syntrophobacteraceae</taxon>
        <taxon>Desulfacinum</taxon>
    </lineage>
</organism>
<dbReference type="PANTHER" id="PTHR48090:SF3">
    <property type="entry name" value="UNDECAPRENYL-PHOSPHATE 4-DEOXY-4-FORMAMIDO-L-ARABINOSE TRANSFERASE"/>
    <property type="match status" value="1"/>
</dbReference>
<keyword evidence="2" id="KW-0328">Glycosyltransferase</keyword>
<keyword evidence="7" id="KW-0472">Membrane</keyword>
<keyword evidence="6" id="KW-1133">Transmembrane helix</keyword>
<dbReference type="GO" id="GO:0009103">
    <property type="term" value="P:lipopolysaccharide biosynthetic process"/>
    <property type="evidence" value="ECO:0007669"/>
    <property type="project" value="UniProtKB-KW"/>
</dbReference>
<dbReference type="EMBL" id="FWXF01000013">
    <property type="protein sequence ID" value="SMC25460.1"/>
    <property type="molecule type" value="Genomic_DNA"/>
</dbReference>
<evidence type="ECO:0000256" key="7">
    <source>
        <dbReference type="ARBA" id="ARBA00023136"/>
    </source>
</evidence>
<keyword evidence="3 9" id="KW-0808">Transferase</keyword>
<dbReference type="GO" id="GO:0099621">
    <property type="term" value="F:undecaprenyl-phosphate 4-deoxy-4-formamido-L-arabinose transferase activity"/>
    <property type="evidence" value="ECO:0007669"/>
    <property type="project" value="TreeGrafter"/>
</dbReference>
<name>A0A1W1XNA9_9BACT</name>
<protein>
    <submittedName>
        <fullName evidence="9">Glycosyl transferase family 2</fullName>
    </submittedName>
</protein>
<keyword evidence="5" id="KW-0448">Lipopolysaccharide biosynthesis</keyword>
<evidence type="ECO:0000256" key="5">
    <source>
        <dbReference type="ARBA" id="ARBA00022985"/>
    </source>
</evidence>
<dbReference type="SUPFAM" id="SSF53448">
    <property type="entry name" value="Nucleotide-diphospho-sugar transferases"/>
    <property type="match status" value="1"/>
</dbReference>
<dbReference type="Pfam" id="PF00535">
    <property type="entry name" value="Glycos_transf_2"/>
    <property type="match status" value="1"/>
</dbReference>
<evidence type="ECO:0000313" key="9">
    <source>
        <dbReference type="EMBL" id="SMC25460.1"/>
    </source>
</evidence>
<dbReference type="InterPro" id="IPR001173">
    <property type="entry name" value="Glyco_trans_2-like"/>
</dbReference>
<keyword evidence="1" id="KW-1003">Cell membrane</keyword>
<sequence>MDLSLVIPVFNEADNILELAAEVDRAMEGSDLAWECVWVDDGSTDATADRLHIVSAKDPHNRHRYLRFEKNAGQSAALWAGFRHARGRLIATLDGDGQNDPRDIPRLVDMLHRKDYDMVNGYRAKRHDSMVRKISSRIANAFRNWVTGKTVRDVGCSTRVFRRECVADLPPFKGLHRFLPTLVALQGYRITETPVAHRPRRKGVTKYGVHNRLWVGLLDCFGVWWLRRRAFHYRIVQVFPEERS</sequence>
<evidence type="ECO:0000313" key="10">
    <source>
        <dbReference type="Proteomes" id="UP000192783"/>
    </source>
</evidence>
<evidence type="ECO:0000256" key="6">
    <source>
        <dbReference type="ARBA" id="ARBA00022989"/>
    </source>
</evidence>
<accession>A0A1W1XNA9</accession>
<dbReference type="STRING" id="1121390.SAMN02746041_02336"/>
<evidence type="ECO:0000256" key="1">
    <source>
        <dbReference type="ARBA" id="ARBA00022475"/>
    </source>
</evidence>
<evidence type="ECO:0000256" key="4">
    <source>
        <dbReference type="ARBA" id="ARBA00022692"/>
    </source>
</evidence>
<dbReference type="InterPro" id="IPR050256">
    <property type="entry name" value="Glycosyltransferase_2"/>
</dbReference>
<feature type="domain" description="Glycosyltransferase 2-like" evidence="8">
    <location>
        <begin position="4"/>
        <end position="165"/>
    </location>
</feature>
<dbReference type="RefSeq" id="WP_084058065.1">
    <property type="nucleotide sequence ID" value="NZ_FWXF01000013.1"/>
</dbReference>
<dbReference type="GO" id="GO:0005886">
    <property type="term" value="C:plasma membrane"/>
    <property type="evidence" value="ECO:0007669"/>
    <property type="project" value="TreeGrafter"/>
</dbReference>
<dbReference type="CDD" id="cd04187">
    <property type="entry name" value="DPM1_like_bac"/>
    <property type="match status" value="1"/>
</dbReference>
<evidence type="ECO:0000256" key="2">
    <source>
        <dbReference type="ARBA" id="ARBA00022676"/>
    </source>
</evidence>
<gene>
    <name evidence="9" type="ORF">SAMN02746041_02336</name>
</gene>
<evidence type="ECO:0000259" key="8">
    <source>
        <dbReference type="Pfam" id="PF00535"/>
    </source>
</evidence>